<reference evidence="1 2" key="1">
    <citation type="journal article" date="2012" name="Stand. Genomic Sci.">
        <title>Complete genome sequencing and analysis of Saprospira grandis str. Lewin, a predatory marine bacterium.</title>
        <authorList>
            <person name="Saw J.H."/>
            <person name="Yuryev A."/>
            <person name="Kanbe M."/>
            <person name="Hou S."/>
            <person name="Young A.G."/>
            <person name="Aizawa S."/>
            <person name="Alam M."/>
        </authorList>
    </citation>
    <scope>NUCLEOTIDE SEQUENCE [LARGE SCALE GENOMIC DNA]</scope>
    <source>
        <strain evidence="1 2">Lewin</strain>
    </source>
</reference>
<sequence length="178" mass="21726">MWRFWKKRFKWSRLEKGKDLQAAQERPARLFVEARLSNPPRKALVGICLLAYEDEDFVYWGYPYFCRLFSNQRCVNEFFKSPRAEVADLYPEYKLDFYSLRLRERIRACIREQEELLDGVHFLGFTYRMPPKIKTKTDCFEIEVRAYRRFRSSGEERSEKHSYYLKLSRPDLALLDYR</sequence>
<dbReference type="KEGG" id="sgn:SGRA_1931"/>
<accession>H6L1L8</accession>
<dbReference type="Proteomes" id="UP000007519">
    <property type="component" value="Chromosome"/>
</dbReference>
<dbReference type="OrthoDB" id="9821803at2"/>
<proteinExistence type="predicted"/>
<evidence type="ECO:0000313" key="2">
    <source>
        <dbReference type="Proteomes" id="UP000007519"/>
    </source>
</evidence>
<dbReference type="HOGENOM" id="CLU_1509557_0_0_10"/>
<evidence type="ECO:0000313" key="1">
    <source>
        <dbReference type="EMBL" id="AFC24662.1"/>
    </source>
</evidence>
<dbReference type="EMBL" id="CP002831">
    <property type="protein sequence ID" value="AFC24662.1"/>
    <property type="molecule type" value="Genomic_DNA"/>
</dbReference>
<organism evidence="1 2">
    <name type="scientific">Saprospira grandis (strain Lewin)</name>
    <dbReference type="NCBI Taxonomy" id="984262"/>
    <lineage>
        <taxon>Bacteria</taxon>
        <taxon>Pseudomonadati</taxon>
        <taxon>Bacteroidota</taxon>
        <taxon>Saprospiria</taxon>
        <taxon>Saprospirales</taxon>
        <taxon>Saprospiraceae</taxon>
        <taxon>Saprospira</taxon>
    </lineage>
</organism>
<keyword evidence="2" id="KW-1185">Reference proteome</keyword>
<gene>
    <name evidence="1" type="ordered locus">SGRA_1931</name>
</gene>
<protein>
    <submittedName>
        <fullName evidence="1">Uncharacterized protein</fullName>
    </submittedName>
</protein>
<dbReference type="RefSeq" id="WP_015692285.1">
    <property type="nucleotide sequence ID" value="NC_016940.1"/>
</dbReference>
<name>H6L1L8_SAPGL</name>
<dbReference type="AlphaFoldDB" id="H6L1L8"/>